<dbReference type="RefSeq" id="XP_033778851.1">
    <property type="nucleotide sequence ID" value="XM_033922960.1"/>
</dbReference>
<dbReference type="RefSeq" id="XP_033778852.1">
    <property type="nucleotide sequence ID" value="XM_033922961.1"/>
</dbReference>
<evidence type="ECO:0000313" key="10">
    <source>
        <dbReference type="RefSeq" id="XP_033778847.1"/>
    </source>
</evidence>
<dbReference type="Pfam" id="PF00822">
    <property type="entry name" value="PMP22_Claudin"/>
    <property type="match status" value="1"/>
</dbReference>
<evidence type="ECO:0000313" key="12">
    <source>
        <dbReference type="RefSeq" id="XP_033778850.1"/>
    </source>
</evidence>
<gene>
    <name evidence="10 11 12 13 14 15" type="primary">LOC117349455</name>
</gene>
<evidence type="ECO:0000256" key="4">
    <source>
        <dbReference type="ARBA" id="ARBA00022692"/>
    </source>
</evidence>
<keyword evidence="7 8" id="KW-0472">Membrane</keyword>
<proteinExistence type="inferred from homology"/>
<evidence type="ECO:0000313" key="9">
    <source>
        <dbReference type="Proteomes" id="UP000515159"/>
    </source>
</evidence>
<dbReference type="InterPro" id="IPR006187">
    <property type="entry name" value="Claudin"/>
</dbReference>
<dbReference type="FunFam" id="1.20.140.150:FF:000001">
    <property type="entry name" value="Claudin"/>
    <property type="match status" value="1"/>
</dbReference>
<keyword evidence="4 8" id="KW-0812">Transmembrane</keyword>
<dbReference type="RefSeq" id="XP_033778847.1">
    <property type="nucleotide sequence ID" value="XM_033922956.1"/>
</dbReference>
<evidence type="ECO:0000313" key="13">
    <source>
        <dbReference type="RefSeq" id="XP_033778851.1"/>
    </source>
</evidence>
<evidence type="ECO:0000313" key="14">
    <source>
        <dbReference type="RefSeq" id="XP_033778852.1"/>
    </source>
</evidence>
<evidence type="ECO:0000256" key="7">
    <source>
        <dbReference type="ARBA" id="ARBA00023136"/>
    </source>
</evidence>
<dbReference type="GO" id="GO:0005198">
    <property type="term" value="F:structural molecule activity"/>
    <property type="evidence" value="ECO:0007669"/>
    <property type="project" value="InterPro"/>
</dbReference>
<dbReference type="OrthoDB" id="9899584at2759"/>
<evidence type="ECO:0000313" key="11">
    <source>
        <dbReference type="RefSeq" id="XP_033778848.1"/>
    </source>
</evidence>
<feature type="transmembrane region" description="Helical" evidence="8">
    <location>
        <begin position="160"/>
        <end position="182"/>
    </location>
</feature>
<comment type="function">
    <text evidence="8">Claudins function as major constituents of the tight junction complexes that regulate the permeability of epithelia.</text>
</comment>
<sequence>MAALGLQLVGVALGVLGLIFTILCCLLPMWRVTAFIGSNIVTAQVFWEGLWMDCVSQNTGQLQCKVYDSMLQLSADLQAARALVVISIAVSLIALLISIVGAECSNCVEDRGVKCRISIVAGAIFILAGIIVLVPVSWSANYVIRTFYNPVVPDALKRELGASLYVGWTASLMLIIGGALLCSSCPPKEGKSYPVTYKAMRTPASTNYSIRNYV</sequence>
<comment type="similarity">
    <text evidence="1 8">Belongs to the claudin family.</text>
</comment>
<dbReference type="RefSeq" id="XP_033778848.1">
    <property type="nucleotide sequence ID" value="XM_033922957.1"/>
</dbReference>
<dbReference type="RefSeq" id="XP_033778850.1">
    <property type="nucleotide sequence ID" value="XM_033922959.1"/>
</dbReference>
<evidence type="ECO:0000256" key="6">
    <source>
        <dbReference type="ARBA" id="ARBA00022989"/>
    </source>
</evidence>
<evidence type="ECO:0000256" key="2">
    <source>
        <dbReference type="ARBA" id="ARBA00022427"/>
    </source>
</evidence>
<evidence type="ECO:0000313" key="15">
    <source>
        <dbReference type="RefSeq" id="XP_033778853.1"/>
    </source>
</evidence>
<dbReference type="InterPro" id="IPR004031">
    <property type="entry name" value="PMP22/EMP/MP20/Claudin"/>
</dbReference>
<dbReference type="PANTHER" id="PTHR12002">
    <property type="entry name" value="CLAUDIN"/>
    <property type="match status" value="1"/>
</dbReference>
<dbReference type="AlphaFoldDB" id="A0A6P8NRB1"/>
<keyword evidence="9" id="KW-1185">Reference proteome</keyword>
<dbReference type="Gene3D" id="1.20.140.150">
    <property type="match status" value="1"/>
</dbReference>
<feature type="transmembrane region" description="Helical" evidence="8">
    <location>
        <begin position="7"/>
        <end position="30"/>
    </location>
</feature>
<keyword evidence="2 8" id="KW-0796">Tight junction</keyword>
<feature type="transmembrane region" description="Helical" evidence="8">
    <location>
        <begin position="79"/>
        <end position="105"/>
    </location>
</feature>
<dbReference type="Proteomes" id="UP000515159">
    <property type="component" value="Chromosome 15"/>
</dbReference>
<comment type="subcellular location">
    <subcellularLocation>
        <location evidence="8">Cell junction</location>
        <location evidence="8">Tight junction</location>
    </subcellularLocation>
    <subcellularLocation>
        <location evidence="8">Cell membrane</location>
        <topology evidence="8">Multi-pass membrane protein</topology>
    </subcellularLocation>
</comment>
<dbReference type="InterPro" id="IPR017974">
    <property type="entry name" value="Claudin_CS"/>
</dbReference>
<dbReference type="PRINTS" id="PR01077">
    <property type="entry name" value="CLAUDIN"/>
</dbReference>
<evidence type="ECO:0000256" key="3">
    <source>
        <dbReference type="ARBA" id="ARBA00022475"/>
    </source>
</evidence>
<protein>
    <recommendedName>
        <fullName evidence="8">Claudin</fullName>
    </recommendedName>
</protein>
<keyword evidence="6 8" id="KW-1133">Transmembrane helix</keyword>
<feature type="transmembrane region" description="Helical" evidence="8">
    <location>
        <begin position="117"/>
        <end position="140"/>
    </location>
</feature>
<accession>A0A6P8NRB1</accession>
<keyword evidence="3 8" id="KW-1003">Cell membrane</keyword>
<dbReference type="GO" id="GO:0005886">
    <property type="term" value="C:plasma membrane"/>
    <property type="evidence" value="ECO:0007669"/>
    <property type="project" value="UniProtKB-SubCell"/>
</dbReference>
<name>A0A6P8NRB1_GEOSA</name>
<dbReference type="GO" id="GO:0005923">
    <property type="term" value="C:bicellular tight junction"/>
    <property type="evidence" value="ECO:0007669"/>
    <property type="project" value="UniProtKB-SubCell"/>
</dbReference>
<keyword evidence="5 8" id="KW-0965">Cell junction</keyword>
<organism evidence="9 10">
    <name type="scientific">Geotrypetes seraphini</name>
    <name type="common">Gaboon caecilian</name>
    <name type="synonym">Caecilia seraphini</name>
    <dbReference type="NCBI Taxonomy" id="260995"/>
    <lineage>
        <taxon>Eukaryota</taxon>
        <taxon>Metazoa</taxon>
        <taxon>Chordata</taxon>
        <taxon>Craniata</taxon>
        <taxon>Vertebrata</taxon>
        <taxon>Euteleostomi</taxon>
        <taxon>Amphibia</taxon>
        <taxon>Gymnophiona</taxon>
        <taxon>Geotrypetes</taxon>
    </lineage>
</organism>
<evidence type="ECO:0000256" key="5">
    <source>
        <dbReference type="ARBA" id="ARBA00022949"/>
    </source>
</evidence>
<reference evidence="10 11" key="1">
    <citation type="submission" date="2025-04" db="UniProtKB">
        <authorList>
            <consortium name="RefSeq"/>
        </authorList>
    </citation>
    <scope>IDENTIFICATION</scope>
</reference>
<evidence type="ECO:0000256" key="1">
    <source>
        <dbReference type="ARBA" id="ARBA00008295"/>
    </source>
</evidence>
<dbReference type="GeneID" id="117349455"/>
<evidence type="ECO:0000256" key="8">
    <source>
        <dbReference type="RuleBase" id="RU060637"/>
    </source>
</evidence>
<dbReference type="RefSeq" id="XP_033778853.1">
    <property type="nucleotide sequence ID" value="XM_033922962.1"/>
</dbReference>
<dbReference type="KEGG" id="gsh:117349455"/>
<dbReference type="PROSITE" id="PS01346">
    <property type="entry name" value="CLAUDIN"/>
    <property type="match status" value="1"/>
</dbReference>